<dbReference type="InterPro" id="IPR016181">
    <property type="entry name" value="Acyl_CoA_acyltransferase"/>
</dbReference>
<keyword evidence="5" id="KW-1185">Reference proteome</keyword>
<accession>A0A840X605</accession>
<proteinExistence type="predicted"/>
<dbReference type="InterPro" id="IPR050832">
    <property type="entry name" value="Bact_Acetyltransf"/>
</dbReference>
<evidence type="ECO:0000313" key="4">
    <source>
        <dbReference type="EMBL" id="MBB5517206.1"/>
    </source>
</evidence>
<dbReference type="SUPFAM" id="SSF55729">
    <property type="entry name" value="Acyl-CoA N-acyltransferases (Nat)"/>
    <property type="match status" value="1"/>
</dbReference>
<dbReference type="RefSeq" id="WP_184013157.1">
    <property type="nucleotide sequence ID" value="NZ_JACIJS010000016.1"/>
</dbReference>
<evidence type="ECO:0000256" key="2">
    <source>
        <dbReference type="ARBA" id="ARBA00023315"/>
    </source>
</evidence>
<evidence type="ECO:0000259" key="3">
    <source>
        <dbReference type="PROSITE" id="PS51186"/>
    </source>
</evidence>
<protein>
    <submittedName>
        <fullName evidence="4">Putative acetyltransferase</fullName>
        <ecNumber evidence="4">2.3.1.-</ecNumber>
    </submittedName>
</protein>
<evidence type="ECO:0000313" key="5">
    <source>
        <dbReference type="Proteomes" id="UP000553766"/>
    </source>
</evidence>
<dbReference type="Proteomes" id="UP000553766">
    <property type="component" value="Unassembled WGS sequence"/>
</dbReference>
<keyword evidence="2 4" id="KW-0012">Acyltransferase</keyword>
<dbReference type="PANTHER" id="PTHR43877">
    <property type="entry name" value="AMINOALKYLPHOSPHONATE N-ACETYLTRANSFERASE-RELATED-RELATED"/>
    <property type="match status" value="1"/>
</dbReference>
<dbReference type="GO" id="GO:0016747">
    <property type="term" value="F:acyltransferase activity, transferring groups other than amino-acyl groups"/>
    <property type="evidence" value="ECO:0007669"/>
    <property type="project" value="InterPro"/>
</dbReference>
<evidence type="ECO:0000256" key="1">
    <source>
        <dbReference type="ARBA" id="ARBA00022679"/>
    </source>
</evidence>
<dbReference type="PANTHER" id="PTHR43877:SF5">
    <property type="entry name" value="BLL8307 PROTEIN"/>
    <property type="match status" value="1"/>
</dbReference>
<dbReference type="PROSITE" id="PS51186">
    <property type="entry name" value="GNAT"/>
    <property type="match status" value="1"/>
</dbReference>
<dbReference type="InterPro" id="IPR000182">
    <property type="entry name" value="GNAT_dom"/>
</dbReference>
<keyword evidence="1 4" id="KW-0808">Transferase</keyword>
<name>A0A840X605_9RHOB</name>
<sequence>MLRFEVDDLARAEVRALLEAHAAHCRGNSPPESCHMLDLSGLKAPEITVWTVWDGSALVGIGALKQIDASNGELKSMHVPAAARGKGYAGALLTHLISQARERGLEALFLETGSMEAFAAARALYARHGFEECPPFGDYVLDPLSRYMTRPI</sequence>
<reference evidence="4 5" key="1">
    <citation type="submission" date="2020-08" db="EMBL/GenBank/DDBJ databases">
        <title>Genomic Encyclopedia of Type Strains, Phase IV (KMG-IV): sequencing the most valuable type-strain genomes for metagenomic binning, comparative biology and taxonomic classification.</title>
        <authorList>
            <person name="Goeker M."/>
        </authorList>
    </citation>
    <scope>NUCLEOTIDE SEQUENCE [LARGE SCALE GENOMIC DNA]</scope>
    <source>
        <strain evidence="4 5">DSM 103377</strain>
    </source>
</reference>
<dbReference type="AlphaFoldDB" id="A0A840X605"/>
<gene>
    <name evidence="4" type="ORF">FHS89_003253</name>
</gene>
<comment type="caution">
    <text evidence="4">The sequence shown here is derived from an EMBL/GenBank/DDBJ whole genome shotgun (WGS) entry which is preliminary data.</text>
</comment>
<feature type="domain" description="N-acetyltransferase" evidence="3">
    <location>
        <begin position="4"/>
        <end position="152"/>
    </location>
</feature>
<dbReference type="EC" id="2.3.1.-" evidence="4"/>
<dbReference type="Pfam" id="PF00583">
    <property type="entry name" value="Acetyltransf_1"/>
    <property type="match status" value="1"/>
</dbReference>
<dbReference type="EMBL" id="JACIJS010000016">
    <property type="protein sequence ID" value="MBB5517206.1"/>
    <property type="molecule type" value="Genomic_DNA"/>
</dbReference>
<organism evidence="4 5">
    <name type="scientific">Rubricella aquisinus</name>
    <dbReference type="NCBI Taxonomy" id="2028108"/>
    <lineage>
        <taxon>Bacteria</taxon>
        <taxon>Pseudomonadati</taxon>
        <taxon>Pseudomonadota</taxon>
        <taxon>Alphaproteobacteria</taxon>
        <taxon>Rhodobacterales</taxon>
        <taxon>Paracoccaceae</taxon>
        <taxon>Rubricella</taxon>
    </lineage>
</organism>
<dbReference type="CDD" id="cd04301">
    <property type="entry name" value="NAT_SF"/>
    <property type="match status" value="1"/>
</dbReference>
<dbReference type="Gene3D" id="3.40.630.30">
    <property type="match status" value="1"/>
</dbReference>